<gene>
    <name evidence="1" type="ordered locus">Os03g0648450</name>
    <name evidence="1" type="ORF">OSNPB_030648450</name>
</gene>
<dbReference type="EMBL" id="AP014959">
    <property type="protein sequence ID" value="BAS85494.1"/>
    <property type="molecule type" value="Genomic_DNA"/>
</dbReference>
<dbReference type="AlphaFoldDB" id="A0A0P0W0R5"/>
<dbReference type="FunCoup" id="A0A0P0W0R5">
    <property type="interactions" value="182"/>
</dbReference>
<dbReference type="InParanoid" id="A0A0P0W0R5"/>
<protein>
    <submittedName>
        <fullName evidence="1">Os03g0648450 protein</fullName>
    </submittedName>
</protein>
<organism evidence="1 2">
    <name type="scientific">Oryza sativa subsp. japonica</name>
    <name type="common">Rice</name>
    <dbReference type="NCBI Taxonomy" id="39947"/>
    <lineage>
        <taxon>Eukaryota</taxon>
        <taxon>Viridiplantae</taxon>
        <taxon>Streptophyta</taxon>
        <taxon>Embryophyta</taxon>
        <taxon>Tracheophyta</taxon>
        <taxon>Spermatophyta</taxon>
        <taxon>Magnoliopsida</taxon>
        <taxon>Liliopsida</taxon>
        <taxon>Poales</taxon>
        <taxon>Poaceae</taxon>
        <taxon>BOP clade</taxon>
        <taxon>Oryzoideae</taxon>
        <taxon>Oryzeae</taxon>
        <taxon>Oryzinae</taxon>
        <taxon>Oryza</taxon>
        <taxon>Oryza sativa</taxon>
    </lineage>
</organism>
<evidence type="ECO:0000313" key="1">
    <source>
        <dbReference type="EMBL" id="BAS85494.1"/>
    </source>
</evidence>
<dbReference type="PaxDb" id="39947-A0A0P0W0R5"/>
<reference evidence="2" key="1">
    <citation type="journal article" date="2005" name="Nature">
        <title>The map-based sequence of the rice genome.</title>
        <authorList>
            <consortium name="International rice genome sequencing project (IRGSP)"/>
            <person name="Matsumoto T."/>
            <person name="Wu J."/>
            <person name="Kanamori H."/>
            <person name="Katayose Y."/>
            <person name="Fujisawa M."/>
            <person name="Namiki N."/>
            <person name="Mizuno H."/>
            <person name="Yamamoto K."/>
            <person name="Antonio B.A."/>
            <person name="Baba T."/>
            <person name="Sakata K."/>
            <person name="Nagamura Y."/>
            <person name="Aoki H."/>
            <person name="Arikawa K."/>
            <person name="Arita K."/>
            <person name="Bito T."/>
            <person name="Chiden Y."/>
            <person name="Fujitsuka N."/>
            <person name="Fukunaka R."/>
            <person name="Hamada M."/>
            <person name="Harada C."/>
            <person name="Hayashi A."/>
            <person name="Hijishita S."/>
            <person name="Honda M."/>
            <person name="Hosokawa S."/>
            <person name="Ichikawa Y."/>
            <person name="Idonuma A."/>
            <person name="Iijima M."/>
            <person name="Ikeda M."/>
            <person name="Ikeno M."/>
            <person name="Ito K."/>
            <person name="Ito S."/>
            <person name="Ito T."/>
            <person name="Ito Y."/>
            <person name="Ito Y."/>
            <person name="Iwabuchi A."/>
            <person name="Kamiya K."/>
            <person name="Karasawa W."/>
            <person name="Kurita K."/>
            <person name="Katagiri S."/>
            <person name="Kikuta A."/>
            <person name="Kobayashi H."/>
            <person name="Kobayashi N."/>
            <person name="Machita K."/>
            <person name="Maehara T."/>
            <person name="Masukawa M."/>
            <person name="Mizubayashi T."/>
            <person name="Mukai Y."/>
            <person name="Nagasaki H."/>
            <person name="Nagata Y."/>
            <person name="Naito S."/>
            <person name="Nakashima M."/>
            <person name="Nakama Y."/>
            <person name="Nakamichi Y."/>
            <person name="Nakamura M."/>
            <person name="Meguro A."/>
            <person name="Negishi M."/>
            <person name="Ohta I."/>
            <person name="Ohta T."/>
            <person name="Okamoto M."/>
            <person name="Ono N."/>
            <person name="Saji S."/>
            <person name="Sakaguchi M."/>
            <person name="Sakai K."/>
            <person name="Shibata M."/>
            <person name="Shimokawa T."/>
            <person name="Song J."/>
            <person name="Takazaki Y."/>
            <person name="Terasawa K."/>
            <person name="Tsugane M."/>
            <person name="Tsuji K."/>
            <person name="Ueda S."/>
            <person name="Waki K."/>
            <person name="Yamagata H."/>
            <person name="Yamamoto M."/>
            <person name="Yamamoto S."/>
            <person name="Yamane H."/>
            <person name="Yoshiki S."/>
            <person name="Yoshihara R."/>
            <person name="Yukawa K."/>
            <person name="Zhong H."/>
            <person name="Yano M."/>
            <person name="Yuan Q."/>
            <person name="Ouyang S."/>
            <person name="Liu J."/>
            <person name="Jones K.M."/>
            <person name="Gansberger K."/>
            <person name="Moffat K."/>
            <person name="Hill J."/>
            <person name="Bera J."/>
            <person name="Fadrosh D."/>
            <person name="Jin S."/>
            <person name="Johri S."/>
            <person name="Kim M."/>
            <person name="Overton L."/>
            <person name="Reardon M."/>
            <person name="Tsitrin T."/>
            <person name="Vuong H."/>
            <person name="Weaver B."/>
            <person name="Ciecko A."/>
            <person name="Tallon L."/>
            <person name="Jackson J."/>
            <person name="Pai G."/>
            <person name="Aken S.V."/>
            <person name="Utterback T."/>
            <person name="Reidmuller S."/>
            <person name="Feldblyum T."/>
            <person name="Hsiao J."/>
            <person name="Zismann V."/>
            <person name="Iobst S."/>
            <person name="de Vazeille A.R."/>
            <person name="Buell C.R."/>
            <person name="Ying K."/>
            <person name="Li Y."/>
            <person name="Lu T."/>
            <person name="Huang Y."/>
            <person name="Zhao Q."/>
            <person name="Feng Q."/>
            <person name="Zhang L."/>
            <person name="Zhu J."/>
            <person name="Weng Q."/>
            <person name="Mu J."/>
            <person name="Lu Y."/>
            <person name="Fan D."/>
            <person name="Liu Y."/>
            <person name="Guan J."/>
            <person name="Zhang Y."/>
            <person name="Yu S."/>
            <person name="Liu X."/>
            <person name="Zhang Y."/>
            <person name="Hong G."/>
            <person name="Han B."/>
            <person name="Choisne N."/>
            <person name="Demange N."/>
            <person name="Orjeda G."/>
            <person name="Samain S."/>
            <person name="Cattolico L."/>
            <person name="Pelletier E."/>
            <person name="Couloux A."/>
            <person name="Segurens B."/>
            <person name="Wincker P."/>
            <person name="D'Hont A."/>
            <person name="Scarpelli C."/>
            <person name="Weissenbach J."/>
            <person name="Salanoubat M."/>
            <person name="Quetier F."/>
            <person name="Yu Y."/>
            <person name="Kim H.R."/>
            <person name="Rambo T."/>
            <person name="Currie J."/>
            <person name="Collura K."/>
            <person name="Luo M."/>
            <person name="Yang T."/>
            <person name="Ammiraju J.S.S."/>
            <person name="Engler F."/>
            <person name="Soderlund C."/>
            <person name="Wing R.A."/>
            <person name="Palmer L.E."/>
            <person name="de la Bastide M."/>
            <person name="Spiegel L."/>
            <person name="Nascimento L."/>
            <person name="Zutavern T."/>
            <person name="O'Shaughnessy A."/>
            <person name="Dike S."/>
            <person name="Dedhia N."/>
            <person name="Preston R."/>
            <person name="Balija V."/>
            <person name="McCombie W.R."/>
            <person name="Chow T."/>
            <person name="Chen H."/>
            <person name="Chung M."/>
            <person name="Chen C."/>
            <person name="Shaw J."/>
            <person name="Wu H."/>
            <person name="Hsiao K."/>
            <person name="Chao Y."/>
            <person name="Chu M."/>
            <person name="Cheng C."/>
            <person name="Hour A."/>
            <person name="Lee P."/>
            <person name="Lin S."/>
            <person name="Lin Y."/>
            <person name="Liou J."/>
            <person name="Liu S."/>
            <person name="Hsing Y."/>
            <person name="Raghuvanshi S."/>
            <person name="Mohanty A."/>
            <person name="Bharti A.K."/>
            <person name="Gaur A."/>
            <person name="Gupta V."/>
            <person name="Kumar D."/>
            <person name="Ravi V."/>
            <person name="Vij S."/>
            <person name="Kapur A."/>
            <person name="Khurana P."/>
            <person name="Khurana P."/>
            <person name="Khurana J.P."/>
            <person name="Tyagi A.K."/>
            <person name="Gaikwad K."/>
            <person name="Singh A."/>
            <person name="Dalal V."/>
            <person name="Srivastava S."/>
            <person name="Dixit A."/>
            <person name="Pal A.K."/>
            <person name="Ghazi I.A."/>
            <person name="Yadav M."/>
            <person name="Pandit A."/>
            <person name="Bhargava A."/>
            <person name="Sureshbabu K."/>
            <person name="Batra K."/>
            <person name="Sharma T.R."/>
            <person name="Mohapatra T."/>
            <person name="Singh N.K."/>
            <person name="Messing J."/>
            <person name="Nelson A.B."/>
            <person name="Fuks G."/>
            <person name="Kavchok S."/>
            <person name="Keizer G."/>
            <person name="Linton E."/>
            <person name="Llaca V."/>
            <person name="Song R."/>
            <person name="Tanyolac B."/>
            <person name="Young S."/>
            <person name="Ho-Il K."/>
            <person name="Hahn J.H."/>
            <person name="Sangsakoo G."/>
            <person name="Vanavichit A."/>
            <person name="de Mattos Luiz.A.T."/>
            <person name="Zimmer P.D."/>
            <person name="Malone G."/>
            <person name="Dellagostin O."/>
            <person name="de Oliveira A.C."/>
            <person name="Bevan M."/>
            <person name="Bancroft I."/>
            <person name="Minx P."/>
            <person name="Cordum H."/>
            <person name="Wilson R."/>
            <person name="Cheng Z."/>
            <person name="Jin W."/>
            <person name="Jiang J."/>
            <person name="Leong S.A."/>
            <person name="Iwama H."/>
            <person name="Gojobori T."/>
            <person name="Itoh T."/>
            <person name="Niimura Y."/>
            <person name="Fujii Y."/>
            <person name="Habara T."/>
            <person name="Sakai H."/>
            <person name="Sato Y."/>
            <person name="Wilson G."/>
            <person name="Kumar K."/>
            <person name="McCouch S."/>
            <person name="Juretic N."/>
            <person name="Hoen D."/>
            <person name="Wright S."/>
            <person name="Bruskiewich R."/>
            <person name="Bureau T."/>
            <person name="Miyao A."/>
            <person name="Hirochika H."/>
            <person name="Nishikawa T."/>
            <person name="Kadowaki K."/>
            <person name="Sugiura M."/>
            <person name="Burr B."/>
            <person name="Sasaki T."/>
        </authorList>
    </citation>
    <scope>NUCLEOTIDE SEQUENCE [LARGE SCALE GENOMIC DNA]</scope>
    <source>
        <strain evidence="2">cv. Nipponbare</strain>
    </source>
</reference>
<proteinExistence type="predicted"/>
<name>A0A0P0W0R5_ORYSJ</name>
<keyword evidence="2" id="KW-1185">Reference proteome</keyword>
<reference evidence="1 2" key="3">
    <citation type="journal article" date="2013" name="Rice">
        <title>Improvement of the Oryza sativa Nipponbare reference genome using next generation sequence and optical map data.</title>
        <authorList>
            <person name="Kawahara Y."/>
            <person name="de la Bastide M."/>
            <person name="Hamilton J.P."/>
            <person name="Kanamori H."/>
            <person name="McCombie W.R."/>
            <person name="Ouyang S."/>
            <person name="Schwartz D.C."/>
            <person name="Tanaka T."/>
            <person name="Wu J."/>
            <person name="Zhou S."/>
            <person name="Childs K.L."/>
            <person name="Davidson R.M."/>
            <person name="Lin H."/>
            <person name="Quesada-Ocampo L."/>
            <person name="Vaillancourt B."/>
            <person name="Sakai H."/>
            <person name="Lee S.S."/>
            <person name="Kim J."/>
            <person name="Numa H."/>
            <person name="Itoh T."/>
            <person name="Buell C.R."/>
            <person name="Matsumoto T."/>
        </authorList>
    </citation>
    <scope>NUCLEOTIDE SEQUENCE [LARGE SCALE GENOMIC DNA]</scope>
    <source>
        <strain evidence="2">cv. Nipponbare</strain>
    </source>
</reference>
<evidence type="ECO:0000313" key="2">
    <source>
        <dbReference type="Proteomes" id="UP000059680"/>
    </source>
</evidence>
<dbReference type="eggNOG" id="ENOG502R54K">
    <property type="taxonomic scope" value="Eukaryota"/>
</dbReference>
<dbReference type="Gramene" id="Os03t0648450-00">
    <property type="protein sequence ID" value="Os03t0648450-00"/>
    <property type="gene ID" value="Os03g0648450"/>
</dbReference>
<reference evidence="1 2" key="2">
    <citation type="journal article" date="2013" name="Plant Cell Physiol.">
        <title>Rice Annotation Project Database (RAP-DB): an integrative and interactive database for rice genomics.</title>
        <authorList>
            <person name="Sakai H."/>
            <person name="Lee S.S."/>
            <person name="Tanaka T."/>
            <person name="Numa H."/>
            <person name="Kim J."/>
            <person name="Kawahara Y."/>
            <person name="Wakimoto H."/>
            <person name="Yang C.C."/>
            <person name="Iwamoto M."/>
            <person name="Abe T."/>
            <person name="Yamada Y."/>
            <person name="Muto A."/>
            <person name="Inokuchi H."/>
            <person name="Ikemura T."/>
            <person name="Matsumoto T."/>
            <person name="Sasaki T."/>
            <person name="Itoh T."/>
        </authorList>
    </citation>
    <scope>NUCLEOTIDE SEQUENCE [LARGE SCALE GENOMIC DNA]</scope>
    <source>
        <strain evidence="2">cv. Nipponbare</strain>
    </source>
</reference>
<dbReference type="Proteomes" id="UP000059680">
    <property type="component" value="Chromosome 3"/>
</dbReference>
<accession>A0A0P0W0R5</accession>
<sequence length="118" mass="13785">MTSFLDDILCLLLRALNSLGTSRHLIVLIIRLLSSLGFPAHLFLNVVDIVHRGLLAFIYLHFCQLGCRLRWKHSLESLALFRRQGIRELHREMNVELPLHERPLVHWHSLIVYCLELA</sequence>